<dbReference type="AlphaFoldDB" id="A0A0P1I316"/>
<dbReference type="Proteomes" id="UP000051870">
    <property type="component" value="Unassembled WGS sequence"/>
</dbReference>
<evidence type="ECO:0000313" key="2">
    <source>
        <dbReference type="EMBL" id="CUJ87246.1"/>
    </source>
</evidence>
<dbReference type="STRING" id="1715693.PH7735_00735"/>
<dbReference type="PANTHER" id="PTHR39323:SF1">
    <property type="entry name" value="BLR1149 PROTEIN"/>
    <property type="match status" value="1"/>
</dbReference>
<dbReference type="InterPro" id="IPR024173">
    <property type="entry name" value="Pesterase_MJ0037-like"/>
</dbReference>
<accession>A0A0P1I316</accession>
<reference evidence="3" key="1">
    <citation type="submission" date="2015-09" db="EMBL/GenBank/DDBJ databases">
        <authorList>
            <person name="Rodrigo-Torres Lidia"/>
            <person name="Arahal R.David."/>
        </authorList>
    </citation>
    <scope>NUCLEOTIDE SEQUENCE [LARGE SCALE GENOMIC DNA]</scope>
    <source>
        <strain evidence="3">CECT 7735</strain>
    </source>
</reference>
<dbReference type="GO" id="GO:0016787">
    <property type="term" value="F:hydrolase activity"/>
    <property type="evidence" value="ECO:0007669"/>
    <property type="project" value="InterPro"/>
</dbReference>
<proteinExistence type="predicted"/>
<evidence type="ECO:0000259" key="1">
    <source>
        <dbReference type="Pfam" id="PF00149"/>
    </source>
</evidence>
<dbReference type="PANTHER" id="PTHR39323">
    <property type="entry name" value="BLR1149 PROTEIN"/>
    <property type="match status" value="1"/>
</dbReference>
<keyword evidence="2" id="KW-0436">Ligase</keyword>
<dbReference type="SUPFAM" id="SSF56300">
    <property type="entry name" value="Metallo-dependent phosphatases"/>
    <property type="match status" value="1"/>
</dbReference>
<name>A0A0P1I316_9RHOB</name>
<dbReference type="PIRSF" id="PIRSF000887">
    <property type="entry name" value="Pesterase_MJ0037"/>
    <property type="match status" value="1"/>
</dbReference>
<dbReference type="InterPro" id="IPR004843">
    <property type="entry name" value="Calcineurin-like_PHP"/>
</dbReference>
<feature type="domain" description="Calcineurin-like phosphoesterase" evidence="1">
    <location>
        <begin position="38"/>
        <end position="133"/>
    </location>
</feature>
<dbReference type="Pfam" id="PF00149">
    <property type="entry name" value="Metallophos"/>
    <property type="match status" value="1"/>
</dbReference>
<dbReference type="EMBL" id="CYTW01000001">
    <property type="protein sequence ID" value="CUJ87246.1"/>
    <property type="molecule type" value="Genomic_DNA"/>
</dbReference>
<protein>
    <submittedName>
        <fullName evidence="2">Metallophosphoesterase, DNA ligase-associated</fullName>
    </submittedName>
</protein>
<dbReference type="InterPro" id="IPR029052">
    <property type="entry name" value="Metallo-depent_PP-like"/>
</dbReference>
<keyword evidence="3" id="KW-1185">Reference proteome</keyword>
<dbReference type="Gene3D" id="3.60.21.10">
    <property type="match status" value="1"/>
</dbReference>
<dbReference type="NCBIfam" id="TIGR04123">
    <property type="entry name" value="P_estr_lig_assc"/>
    <property type="match status" value="1"/>
</dbReference>
<organism evidence="2 3">
    <name type="scientific">Shimia thalassica</name>
    <dbReference type="NCBI Taxonomy" id="1715693"/>
    <lineage>
        <taxon>Bacteria</taxon>
        <taxon>Pseudomonadati</taxon>
        <taxon>Pseudomonadota</taxon>
        <taxon>Alphaproteobacteria</taxon>
        <taxon>Rhodobacterales</taxon>
        <taxon>Roseobacteraceae</taxon>
    </lineage>
</organism>
<dbReference type="GO" id="GO:0016874">
    <property type="term" value="F:ligase activity"/>
    <property type="evidence" value="ECO:0007669"/>
    <property type="project" value="UniProtKB-KW"/>
</dbReference>
<dbReference type="InterPro" id="IPR026336">
    <property type="entry name" value="PdeM-like"/>
</dbReference>
<gene>
    <name evidence="2" type="ORF">PH7735_00735</name>
</gene>
<sequence>MRGNCATNIGMSGVSLSLAGAQLSALGSGALWWAERSILCVSDLHLGKSERMARKGSPPMPPYETRDTLIRLENDLRQTGASTVICLGDSFDDKEAAASLPEAERLWVSRLQAGRRWVWIEGNHDPGPIDLGGSHLATLPLPPLTFRHIALPGQSGEISGHYHPKVRVQTRLRTMTRPAFLFDSDRIIMPAYGTYTGGLRSTDDALVSLMRVEARAIVTGQTPRIVDMPR</sequence>
<evidence type="ECO:0000313" key="3">
    <source>
        <dbReference type="Proteomes" id="UP000051870"/>
    </source>
</evidence>